<evidence type="ECO:0000313" key="6">
    <source>
        <dbReference type="Proteomes" id="UP000733744"/>
    </source>
</evidence>
<dbReference type="Gene3D" id="3.40.190.10">
    <property type="entry name" value="Periplasmic binding protein-like II"/>
    <property type="match status" value="2"/>
</dbReference>
<comment type="caution">
    <text evidence="5">The sequence shown here is derived from an EMBL/GenBank/DDBJ whole genome shotgun (WGS) entry which is preliminary data.</text>
</comment>
<evidence type="ECO:0000259" key="4">
    <source>
        <dbReference type="Pfam" id="PF09084"/>
    </source>
</evidence>
<dbReference type="InterPro" id="IPR015168">
    <property type="entry name" value="SsuA/THI5"/>
</dbReference>
<evidence type="ECO:0000256" key="1">
    <source>
        <dbReference type="ARBA" id="ARBA00004418"/>
    </source>
</evidence>
<dbReference type="PANTHER" id="PTHR30024:SF47">
    <property type="entry name" value="TAURINE-BINDING PERIPLASMIC PROTEIN"/>
    <property type="match status" value="1"/>
</dbReference>
<comment type="subcellular location">
    <subcellularLocation>
        <location evidence="1">Periplasm</location>
    </subcellularLocation>
</comment>
<evidence type="ECO:0000313" key="5">
    <source>
        <dbReference type="EMBL" id="TRW96113.1"/>
    </source>
</evidence>
<gene>
    <name evidence="5" type="ORF">EKO24_009110</name>
</gene>
<keyword evidence="6" id="KW-1185">Reference proteome</keyword>
<comment type="similarity">
    <text evidence="2">Belongs to the bacterial solute-binding protein SsuA/TauA family.</text>
</comment>
<feature type="domain" description="SsuA/THI5-like" evidence="4">
    <location>
        <begin position="15"/>
        <end position="221"/>
    </location>
</feature>
<dbReference type="Proteomes" id="UP000733744">
    <property type="component" value="Unassembled WGS sequence"/>
</dbReference>
<dbReference type="EMBL" id="RYFG02000085">
    <property type="protein sequence ID" value="TRW96113.1"/>
    <property type="molecule type" value="Genomic_DNA"/>
</dbReference>
<dbReference type="Pfam" id="PF09084">
    <property type="entry name" value="NMT1"/>
    <property type="match status" value="1"/>
</dbReference>
<evidence type="ECO:0000256" key="3">
    <source>
        <dbReference type="ARBA" id="ARBA00022729"/>
    </source>
</evidence>
<reference evidence="5 6" key="1">
    <citation type="journal article" date="2019" name="Antonie Van Leeuwenhoek">
        <title>Description of 'Ca. Methylobacter oryzae' KRF1, a novel species from the environmentally important Methylobacter clade 2.</title>
        <authorList>
            <person name="Khatri K."/>
            <person name="Mohite J.A."/>
            <person name="Pandit P.S."/>
            <person name="Bahulikar R."/>
            <person name="Rahalkar M.C."/>
        </authorList>
    </citation>
    <scope>NUCLEOTIDE SEQUENCE [LARGE SCALE GENOMIC DNA]</scope>
    <source>
        <strain evidence="5 6">KRF1</strain>
    </source>
</reference>
<evidence type="ECO:0000256" key="2">
    <source>
        <dbReference type="ARBA" id="ARBA00010742"/>
    </source>
</evidence>
<sequence length="301" mass="33254">MKDRPISIAAHTWPGYEPLFLARDKNWLNSEQVRLLETTSATESLQALTEGKADGAALTLDEVLKARATGLPVSVAMIFDISAGADMLIARSGIKTLADLKGRRIGFERGAVGELILTEVLHTAALTREDVKLLTVNIDEHRGVWDRNEVDAIATYEPVASQLLNKDGVKLFDSRQMANTIVDVLAIHNNVLDYSHRNAISHLISVHFKTLDYLNRNPQDAAYRMSKHLGLPAADVLSALKGLILPDTENNYHWLDGPSPELLVCARKLSNIMVKSELIKQDASLTSLIRADFLPTEFLIN</sequence>
<proteinExistence type="inferred from homology"/>
<accession>A0ABY3CCG6</accession>
<dbReference type="PANTHER" id="PTHR30024">
    <property type="entry name" value="ALIPHATIC SULFONATES-BINDING PROTEIN-RELATED"/>
    <property type="match status" value="1"/>
</dbReference>
<protein>
    <submittedName>
        <fullName evidence="5">Nitrate ABC transporter substrate-binding protein</fullName>
    </submittedName>
</protein>
<keyword evidence="3" id="KW-0732">Signal</keyword>
<name>A0ABY3CCG6_9GAMM</name>
<dbReference type="SUPFAM" id="SSF53850">
    <property type="entry name" value="Periplasmic binding protein-like II"/>
    <property type="match status" value="1"/>
</dbReference>
<organism evidence="5 6">
    <name type="scientific">Candidatus Methylobacter oryzae</name>
    <dbReference type="NCBI Taxonomy" id="2497749"/>
    <lineage>
        <taxon>Bacteria</taxon>
        <taxon>Pseudomonadati</taxon>
        <taxon>Pseudomonadota</taxon>
        <taxon>Gammaproteobacteria</taxon>
        <taxon>Methylococcales</taxon>
        <taxon>Methylococcaceae</taxon>
        <taxon>Methylobacter</taxon>
    </lineage>
</organism>